<keyword evidence="2 3" id="KW-0326">Glycosidase</keyword>
<dbReference type="RefSeq" id="WP_208691861.1">
    <property type="nucleotide sequence ID" value="NZ_CP022198.1"/>
</dbReference>
<dbReference type="GO" id="GO:0009251">
    <property type="term" value="P:glucan catabolic process"/>
    <property type="evidence" value="ECO:0007669"/>
    <property type="project" value="TreeGrafter"/>
</dbReference>
<feature type="domain" description="Glycoside hydrolase family 5" evidence="4">
    <location>
        <begin position="55"/>
        <end position="308"/>
    </location>
</feature>
<dbReference type="InterPro" id="IPR001547">
    <property type="entry name" value="Glyco_hydro_5"/>
</dbReference>
<proteinExistence type="inferred from homology"/>
<evidence type="ECO:0000256" key="2">
    <source>
        <dbReference type="ARBA" id="ARBA00023295"/>
    </source>
</evidence>
<dbReference type="Pfam" id="PF00150">
    <property type="entry name" value="Cellulase"/>
    <property type="match status" value="1"/>
</dbReference>
<organism evidence="5 6">
    <name type="scientific">Pseudomonas oryzihabitans</name>
    <dbReference type="NCBI Taxonomy" id="47885"/>
    <lineage>
        <taxon>Bacteria</taxon>
        <taxon>Pseudomonadati</taxon>
        <taxon>Pseudomonadota</taxon>
        <taxon>Gammaproteobacteria</taxon>
        <taxon>Pseudomonadales</taxon>
        <taxon>Pseudomonadaceae</taxon>
        <taxon>Pseudomonas</taxon>
    </lineage>
</organism>
<evidence type="ECO:0000256" key="1">
    <source>
        <dbReference type="ARBA" id="ARBA00022801"/>
    </source>
</evidence>
<dbReference type="Gene3D" id="3.20.20.80">
    <property type="entry name" value="Glycosidases"/>
    <property type="match status" value="1"/>
</dbReference>
<dbReference type="Proteomes" id="UP000250579">
    <property type="component" value="Chromosome"/>
</dbReference>
<reference evidence="5 6" key="1">
    <citation type="submission" date="2017-06" db="EMBL/GenBank/DDBJ databases">
        <title>Evolution towards high GC content and high-temperature stress adaptation in endophytic Pseudomonas oryzihabitans impacted its plant-growth promoting traits.</title>
        <authorList>
            <person name="Nascimento F.X."/>
        </authorList>
    </citation>
    <scope>NUCLEOTIDE SEQUENCE [LARGE SCALE GENOMIC DNA]</scope>
    <source>
        <strain evidence="5 6">MS8</strain>
    </source>
</reference>
<comment type="similarity">
    <text evidence="3">Belongs to the glycosyl hydrolase 5 (cellulase A) family.</text>
</comment>
<evidence type="ECO:0000256" key="3">
    <source>
        <dbReference type="RuleBase" id="RU361153"/>
    </source>
</evidence>
<dbReference type="EMBL" id="CP022198">
    <property type="protein sequence ID" value="AXA67781.1"/>
    <property type="molecule type" value="Genomic_DNA"/>
</dbReference>
<dbReference type="AlphaFoldDB" id="A0A2Z5AEP2"/>
<evidence type="ECO:0000313" key="5">
    <source>
        <dbReference type="EMBL" id="AXA67781.1"/>
    </source>
</evidence>
<dbReference type="GO" id="GO:0004553">
    <property type="term" value="F:hydrolase activity, hydrolyzing O-glycosyl compounds"/>
    <property type="evidence" value="ECO:0007669"/>
    <property type="project" value="InterPro"/>
</dbReference>
<gene>
    <name evidence="5" type="ORF">CE139_18820</name>
</gene>
<dbReference type="PANTHER" id="PTHR34142:SF1">
    <property type="entry name" value="GLYCOSIDE HYDROLASE FAMILY 5 DOMAIN-CONTAINING PROTEIN"/>
    <property type="match status" value="1"/>
</dbReference>
<keyword evidence="1 3" id="KW-0378">Hydrolase</keyword>
<protein>
    <submittedName>
        <fullName evidence="5">Endoglucanase</fullName>
    </submittedName>
</protein>
<sequence>MTSVSIAAPVSYIRLLGVSFLSLALVAPVQAGIDLVGLNLSGAGFAPQVLPGVNGTNYIFPSAAHFQQWKARGVNFVRFPIIWERLQPTLNGSLDSTYASLIDQTFAYAAKYGVKVVLDLHNYMRYRGNIIGTSSVPYSAYQNIMTRIATRWSGQSALYGYDIMNEPHDALAYWPTAAQYGINGVRSIDNTRPIFIEGNGWASSYYWSRYNDSLLALTDPANKLIFEAHNYFDADGGGAYANTVTSVDPQVGVDRVKPFVDWLRKNNRKGYIGEVGVPDTNSGYYTALANMLAYLKTRCIPTTYWAAGPGWGNYALSVEPTDGITARPQWATLKSYLDSSTCSAFGPGS</sequence>
<name>A0A2Z5AEP2_9PSED</name>
<accession>A0A2Z5AEP2</accession>
<dbReference type="InterPro" id="IPR017853">
    <property type="entry name" value="GH"/>
</dbReference>
<evidence type="ECO:0000313" key="6">
    <source>
        <dbReference type="Proteomes" id="UP000250579"/>
    </source>
</evidence>
<dbReference type="PANTHER" id="PTHR34142">
    <property type="entry name" value="ENDO-BETA-1,4-GLUCANASE A"/>
    <property type="match status" value="1"/>
</dbReference>
<evidence type="ECO:0000259" key="4">
    <source>
        <dbReference type="Pfam" id="PF00150"/>
    </source>
</evidence>
<dbReference type="SUPFAM" id="SSF51445">
    <property type="entry name" value="(Trans)glycosidases"/>
    <property type="match status" value="1"/>
</dbReference>